<dbReference type="Ensembl" id="ENSOKIT00005093411.1">
    <property type="protein sequence ID" value="ENSOKIP00005087348.1"/>
    <property type="gene ID" value="ENSOKIG00005038122.1"/>
</dbReference>
<dbReference type="GeneTree" id="ENSGT00940000163509"/>
<feature type="domain" description="Immunoglobulin" evidence="12">
    <location>
        <begin position="20"/>
        <end position="128"/>
    </location>
</feature>
<dbReference type="InterPro" id="IPR003599">
    <property type="entry name" value="Ig_sub"/>
</dbReference>
<evidence type="ECO:0000256" key="8">
    <source>
        <dbReference type="ARBA" id="ARBA00023319"/>
    </source>
</evidence>
<dbReference type="GO" id="GO:0043277">
    <property type="term" value="P:apoptotic cell clearance"/>
    <property type="evidence" value="ECO:0007669"/>
    <property type="project" value="TreeGrafter"/>
</dbReference>
<reference evidence="13" key="2">
    <citation type="submission" date="2025-09" db="UniProtKB">
        <authorList>
            <consortium name="Ensembl"/>
        </authorList>
    </citation>
    <scope>IDENTIFICATION</scope>
</reference>
<evidence type="ECO:0000256" key="4">
    <source>
        <dbReference type="ARBA" id="ARBA00022989"/>
    </source>
</evidence>
<dbReference type="Proteomes" id="UP000694557">
    <property type="component" value="Unassembled WGS sequence"/>
</dbReference>
<keyword evidence="5 10" id="KW-0472">Membrane</keyword>
<keyword evidence="14" id="KW-1185">Reference proteome</keyword>
<accession>A0A8C7JGP8</accession>
<evidence type="ECO:0000256" key="6">
    <source>
        <dbReference type="ARBA" id="ARBA00023157"/>
    </source>
</evidence>
<evidence type="ECO:0000256" key="3">
    <source>
        <dbReference type="ARBA" id="ARBA00022729"/>
    </source>
</evidence>
<keyword evidence="2 10" id="KW-0812">Transmembrane</keyword>
<evidence type="ECO:0000256" key="5">
    <source>
        <dbReference type="ARBA" id="ARBA00023136"/>
    </source>
</evidence>
<name>A0A8C7JGP8_ONCKI</name>
<dbReference type="PANTHER" id="PTHR46608:SF3">
    <property type="entry name" value="T-CELL IMMUNOGLOBULIN AND MUCIN DOMAIN-CONTAINING PROTEIN 4"/>
    <property type="match status" value="1"/>
</dbReference>
<dbReference type="AlphaFoldDB" id="A0A8C7JGP8"/>
<feature type="transmembrane region" description="Helical" evidence="10">
    <location>
        <begin position="222"/>
        <end position="243"/>
    </location>
</feature>
<evidence type="ECO:0000313" key="14">
    <source>
        <dbReference type="Proteomes" id="UP000694557"/>
    </source>
</evidence>
<comment type="similarity">
    <text evidence="9">Belongs to the immunoglobulin superfamily. TIM family.</text>
</comment>
<keyword evidence="8" id="KW-0393">Immunoglobulin domain</keyword>
<reference evidence="13" key="1">
    <citation type="submission" date="2025-08" db="UniProtKB">
        <authorList>
            <consortium name="Ensembl"/>
        </authorList>
    </citation>
    <scope>IDENTIFICATION</scope>
</reference>
<evidence type="ECO:0000256" key="10">
    <source>
        <dbReference type="SAM" id="Phobius"/>
    </source>
</evidence>
<dbReference type="InterPro" id="IPR036179">
    <property type="entry name" value="Ig-like_dom_sf"/>
</dbReference>
<keyword evidence="3 11" id="KW-0732">Signal</keyword>
<dbReference type="InterPro" id="IPR013106">
    <property type="entry name" value="Ig_V-set"/>
</dbReference>
<evidence type="ECO:0000256" key="9">
    <source>
        <dbReference type="ARBA" id="ARBA00038203"/>
    </source>
</evidence>
<keyword evidence="4 10" id="KW-1133">Transmembrane helix</keyword>
<evidence type="ECO:0000256" key="2">
    <source>
        <dbReference type="ARBA" id="ARBA00022692"/>
    </source>
</evidence>
<proteinExistence type="inferred from homology"/>
<keyword evidence="6" id="KW-1015">Disulfide bond</keyword>
<dbReference type="GO" id="GO:0001786">
    <property type="term" value="F:phosphatidylserine binding"/>
    <property type="evidence" value="ECO:0007669"/>
    <property type="project" value="TreeGrafter"/>
</dbReference>
<evidence type="ECO:0000256" key="1">
    <source>
        <dbReference type="ARBA" id="ARBA00004479"/>
    </source>
</evidence>
<dbReference type="InterPro" id="IPR013783">
    <property type="entry name" value="Ig-like_fold"/>
</dbReference>
<sequence>METRCISGWFLLCLLSVSECSQIIGIEGQNITLPFKYDAKSHGLQHICWGKGIIPSSGGCDNEIISTDGSEVTRRSSVRYQLLGELKTGDVTLTISNITEKDSGTYGCRVQYVGWFNDEKYHVSLTIEKARVPTTSQTSANVTITPQTMDDHGTEHSLPNNVMSIEVLFYIIYILYYCSILLTCENILLLPHCVGPVTTISTEYSSTLYYRESKSETRGHNLAVILGSILLVLTGVGIVSVLVMRKRWERVAMGLQIPQRSGGSVLYRNSVSSLGLHTRETAVENVYQIEDNERDYYEDIY</sequence>
<evidence type="ECO:0000313" key="13">
    <source>
        <dbReference type="Ensembl" id="ENSOKIP00005087348.1"/>
    </source>
</evidence>
<keyword evidence="7" id="KW-0325">Glycoprotein</keyword>
<feature type="signal peptide" evidence="11">
    <location>
        <begin position="1"/>
        <end position="20"/>
    </location>
</feature>
<protein>
    <submittedName>
        <fullName evidence="13">Hepatitis A virus cellular receptor 1</fullName>
    </submittedName>
</protein>
<dbReference type="FunFam" id="2.60.40.10:FF:000774">
    <property type="entry name" value="Hepatitis A virus cellular receptor 1"/>
    <property type="match status" value="1"/>
</dbReference>
<comment type="subcellular location">
    <subcellularLocation>
        <location evidence="1">Membrane</location>
        <topology evidence="1">Single-pass type I membrane protein</topology>
    </subcellularLocation>
</comment>
<organism evidence="13 14">
    <name type="scientific">Oncorhynchus kisutch</name>
    <name type="common">Coho salmon</name>
    <name type="synonym">Salmo kisutch</name>
    <dbReference type="NCBI Taxonomy" id="8019"/>
    <lineage>
        <taxon>Eukaryota</taxon>
        <taxon>Metazoa</taxon>
        <taxon>Chordata</taxon>
        <taxon>Craniata</taxon>
        <taxon>Vertebrata</taxon>
        <taxon>Euteleostomi</taxon>
        <taxon>Actinopterygii</taxon>
        <taxon>Neopterygii</taxon>
        <taxon>Teleostei</taxon>
        <taxon>Protacanthopterygii</taxon>
        <taxon>Salmoniformes</taxon>
        <taxon>Salmonidae</taxon>
        <taxon>Salmoninae</taxon>
        <taxon>Oncorhynchus</taxon>
    </lineage>
</organism>
<evidence type="ECO:0000259" key="12">
    <source>
        <dbReference type="SMART" id="SM00409"/>
    </source>
</evidence>
<dbReference type="Gene3D" id="2.60.40.10">
    <property type="entry name" value="Immunoglobulins"/>
    <property type="match status" value="1"/>
</dbReference>
<feature type="chain" id="PRO_5034352087" evidence="11">
    <location>
        <begin position="21"/>
        <end position="301"/>
    </location>
</feature>
<evidence type="ECO:0000256" key="11">
    <source>
        <dbReference type="SAM" id="SignalP"/>
    </source>
</evidence>
<evidence type="ECO:0000256" key="7">
    <source>
        <dbReference type="ARBA" id="ARBA00023180"/>
    </source>
</evidence>
<dbReference type="SUPFAM" id="SSF48726">
    <property type="entry name" value="Immunoglobulin"/>
    <property type="match status" value="1"/>
</dbReference>
<dbReference type="GO" id="GO:0016020">
    <property type="term" value="C:membrane"/>
    <property type="evidence" value="ECO:0007669"/>
    <property type="project" value="UniProtKB-SubCell"/>
</dbReference>
<dbReference type="GO" id="GO:0060097">
    <property type="term" value="P:cytoskeletal rearrangement involved in phagocytosis, engulfment"/>
    <property type="evidence" value="ECO:0007669"/>
    <property type="project" value="TreeGrafter"/>
</dbReference>
<gene>
    <name evidence="13" type="primary">havcr1</name>
</gene>
<dbReference type="PANTHER" id="PTHR46608">
    <property type="entry name" value="T-CELL IMMUNOGLOBULIN AND MUCIN DOMAIN-CONTAINING PROTEIN 4"/>
    <property type="match status" value="1"/>
</dbReference>
<dbReference type="SMART" id="SM00409">
    <property type="entry name" value="IG"/>
    <property type="match status" value="1"/>
</dbReference>
<dbReference type="Pfam" id="PF07686">
    <property type="entry name" value="V-set"/>
    <property type="match status" value="1"/>
</dbReference>